<dbReference type="PANTHER" id="PTHR30537">
    <property type="entry name" value="HTH-TYPE TRANSCRIPTIONAL REGULATOR"/>
    <property type="match status" value="1"/>
</dbReference>
<evidence type="ECO:0000259" key="5">
    <source>
        <dbReference type="PROSITE" id="PS50931"/>
    </source>
</evidence>
<evidence type="ECO:0000256" key="3">
    <source>
        <dbReference type="ARBA" id="ARBA00023125"/>
    </source>
</evidence>
<proteinExistence type="inferred from homology"/>
<evidence type="ECO:0000256" key="1">
    <source>
        <dbReference type="ARBA" id="ARBA00009437"/>
    </source>
</evidence>
<dbReference type="InterPro" id="IPR036390">
    <property type="entry name" value="WH_DNA-bd_sf"/>
</dbReference>
<protein>
    <recommendedName>
        <fullName evidence="5">HTH lysR-type domain-containing protein</fullName>
    </recommendedName>
</protein>
<keyword evidence="3" id="KW-0238">DNA-binding</keyword>
<dbReference type="SUPFAM" id="SSF46785">
    <property type="entry name" value="Winged helix' DNA-binding domain"/>
    <property type="match status" value="1"/>
</dbReference>
<evidence type="ECO:0000256" key="2">
    <source>
        <dbReference type="ARBA" id="ARBA00023015"/>
    </source>
</evidence>
<dbReference type="Pfam" id="PF00126">
    <property type="entry name" value="HTH_1"/>
    <property type="match status" value="1"/>
</dbReference>
<dbReference type="STRING" id="1346791.M529_05045"/>
<dbReference type="Pfam" id="PF03466">
    <property type="entry name" value="LysR_substrate"/>
    <property type="match status" value="1"/>
</dbReference>
<keyword evidence="7" id="KW-1185">Reference proteome</keyword>
<gene>
    <name evidence="6" type="ORF">M529_05045</name>
</gene>
<dbReference type="InterPro" id="IPR000847">
    <property type="entry name" value="LysR_HTH_N"/>
</dbReference>
<dbReference type="EMBL" id="AUWY01000047">
    <property type="protein sequence ID" value="EQB33161.1"/>
    <property type="molecule type" value="Genomic_DNA"/>
</dbReference>
<dbReference type="OrthoDB" id="9798121at2"/>
<name>T0J5E6_9SPHN</name>
<dbReference type="PANTHER" id="PTHR30537:SF3">
    <property type="entry name" value="TRANSCRIPTIONAL REGULATORY PROTEIN"/>
    <property type="match status" value="1"/>
</dbReference>
<organism evidence="6 7">
    <name type="scientific">Sphingobium ummariense RL-3</name>
    <dbReference type="NCBI Taxonomy" id="1346791"/>
    <lineage>
        <taxon>Bacteria</taxon>
        <taxon>Pseudomonadati</taxon>
        <taxon>Pseudomonadota</taxon>
        <taxon>Alphaproteobacteria</taxon>
        <taxon>Sphingomonadales</taxon>
        <taxon>Sphingomonadaceae</taxon>
        <taxon>Sphingobium</taxon>
    </lineage>
</organism>
<dbReference type="InterPro" id="IPR005119">
    <property type="entry name" value="LysR_subst-bd"/>
</dbReference>
<keyword evidence="4" id="KW-0804">Transcription</keyword>
<dbReference type="Proteomes" id="UP000015523">
    <property type="component" value="Unassembled WGS sequence"/>
</dbReference>
<dbReference type="GO" id="GO:0003700">
    <property type="term" value="F:DNA-binding transcription factor activity"/>
    <property type="evidence" value="ECO:0007669"/>
    <property type="project" value="InterPro"/>
</dbReference>
<dbReference type="GO" id="GO:0043565">
    <property type="term" value="F:sequence-specific DNA binding"/>
    <property type="evidence" value="ECO:0007669"/>
    <property type="project" value="TreeGrafter"/>
</dbReference>
<reference evidence="6 7" key="1">
    <citation type="journal article" date="2013" name="Genome Announc.">
        <title>Draft Genome Sequence of Sphingobium ummariense Strain RL-3, a Hexachlorocyclohexane-Degrading Bacterium.</title>
        <authorList>
            <person name="Kohli P."/>
            <person name="Dua A."/>
            <person name="Sangwan N."/>
            <person name="Oldach P."/>
            <person name="Khurana J.P."/>
            <person name="Lal R."/>
        </authorList>
    </citation>
    <scope>NUCLEOTIDE SEQUENCE [LARGE SCALE GENOMIC DNA]</scope>
    <source>
        <strain evidence="6 7">RL-3</strain>
    </source>
</reference>
<sequence length="294" mass="31923">MTDRKRTAVDWEDVRVFLALARDGSLSAAARSLGVNHATIARRLHALEASLGEALVERRPTGYVLTAAGMRTLEAASGMDAEAQKLGRAVGDGAPAGLVRINAPPGLAAGFLTERLAAMAARHAGLDIDLATRLRSVSLERHEADIAIRVGRPEDGDVIARLLGRMGFGFYGVDALCRSIEQGAEPVFVGFDEADAYLPEAMWLSRRFPRARLAFRAGDQFAQAVAARTGVGIALLPHYIGRIEPLLRLVDLGAVPPPREIHILTRRRDRGHRAIEIVTAEIRDIFRKSQALFE</sequence>
<dbReference type="PROSITE" id="PS50931">
    <property type="entry name" value="HTH_LYSR"/>
    <property type="match status" value="1"/>
</dbReference>
<dbReference type="SUPFAM" id="SSF53850">
    <property type="entry name" value="Periplasmic binding protein-like II"/>
    <property type="match status" value="1"/>
</dbReference>
<dbReference type="Gene3D" id="1.10.10.10">
    <property type="entry name" value="Winged helix-like DNA-binding domain superfamily/Winged helix DNA-binding domain"/>
    <property type="match status" value="1"/>
</dbReference>
<dbReference type="eggNOG" id="COG0583">
    <property type="taxonomic scope" value="Bacteria"/>
</dbReference>
<dbReference type="PATRIC" id="fig|1346791.3.peg.969"/>
<accession>T0J5E6</accession>
<dbReference type="InterPro" id="IPR036388">
    <property type="entry name" value="WH-like_DNA-bd_sf"/>
</dbReference>
<feature type="domain" description="HTH lysR-type" evidence="5">
    <location>
        <begin position="9"/>
        <end position="66"/>
    </location>
</feature>
<dbReference type="Gene3D" id="3.40.190.290">
    <property type="match status" value="1"/>
</dbReference>
<evidence type="ECO:0000313" key="7">
    <source>
        <dbReference type="Proteomes" id="UP000015523"/>
    </source>
</evidence>
<dbReference type="InterPro" id="IPR058163">
    <property type="entry name" value="LysR-type_TF_proteobact-type"/>
</dbReference>
<evidence type="ECO:0000256" key="4">
    <source>
        <dbReference type="ARBA" id="ARBA00023163"/>
    </source>
</evidence>
<dbReference type="RefSeq" id="WP_021316949.1">
    <property type="nucleotide sequence ID" value="NZ_AUWY01000047.1"/>
</dbReference>
<dbReference type="GO" id="GO:0006351">
    <property type="term" value="P:DNA-templated transcription"/>
    <property type="evidence" value="ECO:0007669"/>
    <property type="project" value="TreeGrafter"/>
</dbReference>
<comment type="caution">
    <text evidence="6">The sequence shown here is derived from an EMBL/GenBank/DDBJ whole genome shotgun (WGS) entry which is preliminary data.</text>
</comment>
<dbReference type="AlphaFoldDB" id="T0J5E6"/>
<comment type="similarity">
    <text evidence="1">Belongs to the LysR transcriptional regulatory family.</text>
</comment>
<evidence type="ECO:0000313" key="6">
    <source>
        <dbReference type="EMBL" id="EQB33161.1"/>
    </source>
</evidence>
<keyword evidence="2" id="KW-0805">Transcription regulation</keyword>